<accession>A0A379LJF4</accession>
<name>A0A379LJF4_9GAMM</name>
<evidence type="ECO:0000313" key="1">
    <source>
        <dbReference type="EMBL" id="SUD90750.1"/>
    </source>
</evidence>
<dbReference type="EMBL" id="UGVC01000001">
    <property type="protein sequence ID" value="SUD90750.1"/>
    <property type="molecule type" value="Genomic_DNA"/>
</dbReference>
<protein>
    <submittedName>
        <fullName evidence="1">Uncharacterized protein</fullName>
    </submittedName>
</protein>
<proteinExistence type="predicted"/>
<dbReference type="RefSeq" id="WP_115342960.1">
    <property type="nucleotide sequence ID" value="NZ_CAJHAQ010000001.1"/>
</dbReference>
<evidence type="ECO:0000313" key="3">
    <source>
        <dbReference type="Proteomes" id="UP000254123"/>
    </source>
</evidence>
<reference evidence="1 3" key="1">
    <citation type="submission" date="2018-06" db="EMBL/GenBank/DDBJ databases">
        <authorList>
            <consortium name="Pathogen Informatics"/>
            <person name="Doyle S."/>
        </authorList>
    </citation>
    <scope>NUCLEOTIDE SEQUENCE [LARGE SCALE GENOMIC DNA]</scope>
    <source>
        <strain evidence="1 3">NCTC10526</strain>
    </source>
</reference>
<organism evidence="1 3">
    <name type="scientific">Psychrobacter phenylpyruvicus</name>
    <dbReference type="NCBI Taxonomy" id="29432"/>
    <lineage>
        <taxon>Bacteria</taxon>
        <taxon>Pseudomonadati</taxon>
        <taxon>Pseudomonadota</taxon>
        <taxon>Gammaproteobacteria</taxon>
        <taxon>Moraxellales</taxon>
        <taxon>Moraxellaceae</taxon>
        <taxon>Psychrobacter</taxon>
    </lineage>
</organism>
<gene>
    <name evidence="1" type="ORF">NCTC10526_01093</name>
    <name evidence="2" type="ORF">NCTC10526_02828</name>
</gene>
<dbReference type="Proteomes" id="UP000254123">
    <property type="component" value="Unassembled WGS sequence"/>
</dbReference>
<sequence>MNLFEFSTEDYCSEERISAEFNKYFKNMIMLVDHDKFWDLLDNATIEDKMIAIDVGDNRDDYDNTSSNHETYVSGYSSFDDITILKEFYRYLSKELNTEVAFNGFTEEASGYLYLFNQQQKLYEACLEVNEDGKNIIVPNKELPS</sequence>
<keyword evidence="3" id="KW-1185">Reference proteome</keyword>
<dbReference type="AlphaFoldDB" id="A0A379LJF4"/>
<evidence type="ECO:0000313" key="2">
    <source>
        <dbReference type="EMBL" id="SUD98845.1"/>
    </source>
</evidence>
<dbReference type="EMBL" id="UGVC01000005">
    <property type="protein sequence ID" value="SUD98845.1"/>
    <property type="molecule type" value="Genomic_DNA"/>
</dbReference>